<evidence type="ECO:0000313" key="2">
    <source>
        <dbReference type="EMBL" id="ACZ08671.1"/>
    </source>
</evidence>
<dbReference type="HOGENOM" id="CLU_074336_0_0_0"/>
<dbReference type="InterPro" id="IPR001173">
    <property type="entry name" value="Glyco_trans_2-like"/>
</dbReference>
<dbReference type="InterPro" id="IPR029044">
    <property type="entry name" value="Nucleotide-diphossugar_trans"/>
</dbReference>
<dbReference type="AlphaFoldDB" id="D1AIY3"/>
<dbReference type="CAZy" id="GT2">
    <property type="family name" value="Glycosyltransferase Family 2"/>
</dbReference>
<keyword evidence="3" id="KW-1185">Reference proteome</keyword>
<dbReference type="Pfam" id="PF00535">
    <property type="entry name" value="Glycos_transf_2"/>
    <property type="match status" value="1"/>
</dbReference>
<dbReference type="KEGG" id="str:Sterm_1813"/>
<dbReference type="Gene3D" id="3.90.550.10">
    <property type="entry name" value="Spore Coat Polysaccharide Biosynthesis Protein SpsA, Chain A"/>
    <property type="match status" value="1"/>
</dbReference>
<keyword evidence="2" id="KW-0808">Transferase</keyword>
<dbReference type="RefSeq" id="WP_012861265.1">
    <property type="nucleotide sequence ID" value="NC_013517.1"/>
</dbReference>
<evidence type="ECO:0000259" key="1">
    <source>
        <dbReference type="Pfam" id="PF00535"/>
    </source>
</evidence>
<reference evidence="3" key="1">
    <citation type="submission" date="2009-09" db="EMBL/GenBank/DDBJ databases">
        <title>The complete chromosome of Sebaldella termitidis ATCC 33386.</title>
        <authorList>
            <consortium name="US DOE Joint Genome Institute (JGI-PGF)"/>
            <person name="Lucas S."/>
            <person name="Copeland A."/>
            <person name="Lapidus A."/>
            <person name="Glavina del Rio T."/>
            <person name="Dalin E."/>
            <person name="Tice H."/>
            <person name="Bruce D."/>
            <person name="Goodwin L."/>
            <person name="Pitluck S."/>
            <person name="Kyrpides N."/>
            <person name="Mavromatis K."/>
            <person name="Ivanova N."/>
            <person name="Mikhailova N."/>
            <person name="Sims D."/>
            <person name="Meincke L."/>
            <person name="Brettin T."/>
            <person name="Detter J.C."/>
            <person name="Han C."/>
            <person name="Larimer F."/>
            <person name="Land M."/>
            <person name="Hauser L."/>
            <person name="Markowitz V."/>
            <person name="Cheng J.F."/>
            <person name="Hugenholtz P."/>
            <person name="Woyke T."/>
            <person name="Wu D."/>
            <person name="Eisen J.A."/>
        </authorList>
    </citation>
    <scope>NUCLEOTIDE SEQUENCE [LARGE SCALE GENOMIC DNA]</scope>
    <source>
        <strain evidence="3">ATCC 33386 / NCTC 11300</strain>
    </source>
</reference>
<evidence type="ECO:0000313" key="3">
    <source>
        <dbReference type="Proteomes" id="UP000000845"/>
    </source>
</evidence>
<dbReference type="PANTHER" id="PTHR22916:SF3">
    <property type="entry name" value="UDP-GLCNAC:BETAGAL BETA-1,3-N-ACETYLGLUCOSAMINYLTRANSFERASE-LIKE PROTEIN 1"/>
    <property type="match status" value="1"/>
</dbReference>
<protein>
    <submittedName>
        <fullName evidence="2">Glycosyl transferase family 2</fullName>
    </submittedName>
</protein>
<sequence length="296" mass="34733">MEYKFTVFTPTYNRAGLLTELYESLKIQTYKNFEWLIIDDGSVDNTEETVKEFQKENILKINYIKKENGGKQRAYNLAVENAGGELFICLDSDDKYIPEGLEIILRYWKEYEKRDDIAGMGYLSVYPDGKIIGKKFPEDVIISNQFDIYYKYQVSGDKGLMFRTEILKEYKFPEIDGEKFITEAVVYNRISRKYNILYINKEIEIKQYHEGGLTSGYNRLLLNNPKGSALYHNERNFFKMSFRDKILNNAVYYKFSRAAGENIRKIFLDSKAVFYLAVALPIGEYMFRRAGKDTGR</sequence>
<feature type="domain" description="Glycosyltransferase 2-like" evidence="1">
    <location>
        <begin position="6"/>
        <end position="167"/>
    </location>
</feature>
<organism evidence="2 3">
    <name type="scientific">Sebaldella termitidis (strain ATCC 33386 / NCTC 11300)</name>
    <dbReference type="NCBI Taxonomy" id="526218"/>
    <lineage>
        <taxon>Bacteria</taxon>
        <taxon>Fusobacteriati</taxon>
        <taxon>Fusobacteriota</taxon>
        <taxon>Fusobacteriia</taxon>
        <taxon>Fusobacteriales</taxon>
        <taxon>Leptotrichiaceae</taxon>
        <taxon>Sebaldella</taxon>
    </lineage>
</organism>
<reference evidence="2 3" key="2">
    <citation type="journal article" date="2010" name="Stand. Genomic Sci.">
        <title>Complete genome sequence of Sebaldella termitidis type strain (NCTC 11300).</title>
        <authorList>
            <person name="Harmon-Smith M."/>
            <person name="Celia L."/>
            <person name="Chertkov O."/>
            <person name="Lapidus A."/>
            <person name="Copeland A."/>
            <person name="Glavina Del Rio T."/>
            <person name="Nolan M."/>
            <person name="Lucas S."/>
            <person name="Tice H."/>
            <person name="Cheng J.F."/>
            <person name="Han C."/>
            <person name="Detter J.C."/>
            <person name="Bruce D."/>
            <person name="Goodwin L."/>
            <person name="Pitluck S."/>
            <person name="Pati A."/>
            <person name="Liolios K."/>
            <person name="Ivanova N."/>
            <person name="Mavromatis K."/>
            <person name="Mikhailova N."/>
            <person name="Chen A."/>
            <person name="Palaniappan K."/>
            <person name="Land M."/>
            <person name="Hauser L."/>
            <person name="Chang Y.J."/>
            <person name="Jeffries C.D."/>
            <person name="Brettin T."/>
            <person name="Goker M."/>
            <person name="Beck B."/>
            <person name="Bristow J."/>
            <person name="Eisen J.A."/>
            <person name="Markowitz V."/>
            <person name="Hugenholtz P."/>
            <person name="Kyrpides N.C."/>
            <person name="Klenk H.P."/>
            <person name="Chen F."/>
        </authorList>
    </citation>
    <scope>NUCLEOTIDE SEQUENCE [LARGE SCALE GENOMIC DNA]</scope>
    <source>
        <strain evidence="3">ATCC 33386 / NCTC 11300</strain>
    </source>
</reference>
<dbReference type="SUPFAM" id="SSF53448">
    <property type="entry name" value="Nucleotide-diphospho-sugar transferases"/>
    <property type="match status" value="1"/>
</dbReference>
<dbReference type="PANTHER" id="PTHR22916">
    <property type="entry name" value="GLYCOSYLTRANSFERASE"/>
    <property type="match status" value="1"/>
</dbReference>
<dbReference type="Proteomes" id="UP000000845">
    <property type="component" value="Chromosome"/>
</dbReference>
<dbReference type="eggNOG" id="COG0463">
    <property type="taxonomic scope" value="Bacteria"/>
</dbReference>
<dbReference type="GO" id="GO:0016758">
    <property type="term" value="F:hexosyltransferase activity"/>
    <property type="evidence" value="ECO:0007669"/>
    <property type="project" value="UniProtKB-ARBA"/>
</dbReference>
<dbReference type="STRING" id="526218.Sterm_1813"/>
<accession>D1AIY3</accession>
<dbReference type="CDD" id="cd00761">
    <property type="entry name" value="Glyco_tranf_GTA_type"/>
    <property type="match status" value="1"/>
</dbReference>
<name>D1AIY3_SEBTE</name>
<dbReference type="EMBL" id="CP001739">
    <property type="protein sequence ID" value="ACZ08671.1"/>
    <property type="molecule type" value="Genomic_DNA"/>
</dbReference>
<gene>
    <name evidence="2" type="ordered locus">Sterm_1813</name>
</gene>
<proteinExistence type="predicted"/>